<reference evidence="2 3" key="1">
    <citation type="journal article" date="2023" name="IScience">
        <title>Expanded male sex-determining region conserved during the evolution of homothallism in the green alga Volvox.</title>
        <authorList>
            <person name="Yamamoto K."/>
            <person name="Matsuzaki R."/>
            <person name="Mahakham W."/>
            <person name="Heman W."/>
            <person name="Sekimoto H."/>
            <person name="Kawachi M."/>
            <person name="Minakuchi Y."/>
            <person name="Toyoda A."/>
            <person name="Nozaki H."/>
        </authorList>
    </citation>
    <scope>NUCLEOTIDE SEQUENCE [LARGE SCALE GENOMIC DNA]</scope>
    <source>
        <strain evidence="2 3">NIES-4468</strain>
    </source>
</reference>
<feature type="transmembrane region" description="Helical" evidence="1">
    <location>
        <begin position="148"/>
        <end position="168"/>
    </location>
</feature>
<dbReference type="PANTHER" id="PTHR34543">
    <property type="entry name" value="PROTEIN ABA DEFICIENT 4, CHLOROPLASTIC"/>
    <property type="match status" value="1"/>
</dbReference>
<evidence type="ECO:0000313" key="3">
    <source>
        <dbReference type="Proteomes" id="UP001165090"/>
    </source>
</evidence>
<dbReference type="Pfam" id="PF14108">
    <property type="entry name" value="ABA4-like"/>
    <property type="match status" value="1"/>
</dbReference>
<accession>A0ABQ5RZM1</accession>
<dbReference type="Proteomes" id="UP001165090">
    <property type="component" value="Unassembled WGS sequence"/>
</dbReference>
<keyword evidence="3" id="KW-1185">Reference proteome</keyword>
<gene>
    <name evidence="2" type="primary">VA_PAR_021</name>
    <name evidence="2" type="ORF">VaNZ11_005775</name>
</gene>
<evidence type="ECO:0000313" key="2">
    <source>
        <dbReference type="EMBL" id="GLI62924.1"/>
    </source>
</evidence>
<feature type="transmembrane region" description="Helical" evidence="1">
    <location>
        <begin position="175"/>
        <end position="195"/>
    </location>
</feature>
<dbReference type="PANTHER" id="PTHR34543:SF1">
    <property type="entry name" value="PROTEIN ABA DEFICIENT 4, CHLOROPLASTIC"/>
    <property type="match status" value="1"/>
</dbReference>
<feature type="transmembrane region" description="Helical" evidence="1">
    <location>
        <begin position="79"/>
        <end position="107"/>
    </location>
</feature>
<proteinExistence type="predicted"/>
<feature type="transmembrane region" description="Helical" evidence="1">
    <location>
        <begin position="215"/>
        <end position="239"/>
    </location>
</feature>
<organism evidence="2 3">
    <name type="scientific">Volvox africanus</name>
    <dbReference type="NCBI Taxonomy" id="51714"/>
    <lineage>
        <taxon>Eukaryota</taxon>
        <taxon>Viridiplantae</taxon>
        <taxon>Chlorophyta</taxon>
        <taxon>core chlorophytes</taxon>
        <taxon>Chlorophyceae</taxon>
        <taxon>CS clade</taxon>
        <taxon>Chlamydomonadales</taxon>
        <taxon>Volvocaceae</taxon>
        <taxon>Volvox</taxon>
    </lineage>
</organism>
<keyword evidence="1" id="KW-1133">Transmembrane helix</keyword>
<feature type="transmembrane region" description="Helical" evidence="1">
    <location>
        <begin position="119"/>
        <end position="142"/>
    </location>
</feature>
<comment type="caution">
    <text evidence="2">The sequence shown here is derived from an EMBL/GenBank/DDBJ whole genome shotgun (WGS) entry which is preliminary data.</text>
</comment>
<keyword evidence="1" id="KW-0812">Transmembrane</keyword>
<keyword evidence="1" id="KW-0472">Membrane</keyword>
<sequence>MATSLRSCLGKSTPGLSTAWRKQQTIAIIPELSSNADVRGAVAAAAGPRRLAIRAAPAAASTAAAATCKGCCCGASASVAAAGVFGVSAATWFTASSALMVPMYGLMAFFPTLRLTRDLLFNSCALYVGLSLLYATTLVGAWQAGLGTALAGVVSSVHSAVLAGCAVTAIDLSPLAAMFSQPLVTLLSWLHLLALDALMAREIALDGIRTSNPTAHSVLLCFFFGPMGLLSHALTRLLWGKVHS</sequence>
<dbReference type="EMBL" id="BSDZ01000014">
    <property type="protein sequence ID" value="GLI62924.1"/>
    <property type="molecule type" value="Genomic_DNA"/>
</dbReference>
<protein>
    <submittedName>
        <fullName evidence="2">Uncharacterized protein</fullName>
    </submittedName>
</protein>
<evidence type="ECO:0000256" key="1">
    <source>
        <dbReference type="SAM" id="Phobius"/>
    </source>
</evidence>
<dbReference type="InterPro" id="IPR025461">
    <property type="entry name" value="ABA4-like"/>
</dbReference>
<name>A0ABQ5RZM1_9CHLO</name>